<dbReference type="AlphaFoldDB" id="A0A917Q178"/>
<reference evidence="1" key="1">
    <citation type="journal article" date="2014" name="Int. J. Syst. Evol. Microbiol.">
        <title>Complete genome sequence of Corynebacterium casei LMG S-19264T (=DSM 44701T), isolated from a smear-ripened cheese.</title>
        <authorList>
            <consortium name="US DOE Joint Genome Institute (JGI-PGF)"/>
            <person name="Walter F."/>
            <person name="Albersmeier A."/>
            <person name="Kalinowski J."/>
            <person name="Ruckert C."/>
        </authorList>
    </citation>
    <scope>NUCLEOTIDE SEQUENCE</scope>
    <source>
        <strain evidence="1">JCM 30078</strain>
    </source>
</reference>
<comment type="caution">
    <text evidence="1">The sequence shown here is derived from an EMBL/GenBank/DDBJ whole genome shotgun (WGS) entry which is preliminary data.</text>
</comment>
<dbReference type="Proteomes" id="UP000635983">
    <property type="component" value="Unassembled WGS sequence"/>
</dbReference>
<name>A0A917Q178_9PSED</name>
<keyword evidence="2" id="KW-1185">Reference proteome</keyword>
<evidence type="ECO:0000313" key="1">
    <source>
        <dbReference type="EMBL" id="GGK06414.1"/>
    </source>
</evidence>
<evidence type="ECO:0000313" key="2">
    <source>
        <dbReference type="Proteomes" id="UP000635983"/>
    </source>
</evidence>
<sequence length="63" mass="7397">MSVATKPSEFVPAWQAYDMRMMLRAFQREGLFTQPAAVARLESMLGRPLRRYRDFVQETVATW</sequence>
<protein>
    <submittedName>
        <fullName evidence="1">Uncharacterized protein</fullName>
    </submittedName>
</protein>
<accession>A0A917Q178</accession>
<proteinExistence type="predicted"/>
<dbReference type="EMBL" id="BMPO01000009">
    <property type="protein sequence ID" value="GGK06414.1"/>
    <property type="molecule type" value="Genomic_DNA"/>
</dbReference>
<reference evidence="1" key="2">
    <citation type="submission" date="2020-09" db="EMBL/GenBank/DDBJ databases">
        <authorList>
            <person name="Sun Q."/>
            <person name="Ohkuma M."/>
        </authorList>
    </citation>
    <scope>NUCLEOTIDE SEQUENCE</scope>
    <source>
        <strain evidence="1">JCM 30078</strain>
    </source>
</reference>
<organism evidence="1 2">
    <name type="scientific">Pseudomonas matsuisoli</name>
    <dbReference type="NCBI Taxonomy" id="1515666"/>
    <lineage>
        <taxon>Bacteria</taxon>
        <taxon>Pseudomonadati</taxon>
        <taxon>Pseudomonadota</taxon>
        <taxon>Gammaproteobacteria</taxon>
        <taxon>Pseudomonadales</taxon>
        <taxon>Pseudomonadaceae</taxon>
        <taxon>Pseudomonas</taxon>
    </lineage>
</organism>
<gene>
    <name evidence="1" type="ORF">GCM10009304_35680</name>
</gene>
<dbReference type="RefSeq" id="WP_188985134.1">
    <property type="nucleotide sequence ID" value="NZ_BMPO01000009.1"/>
</dbReference>